<dbReference type="EMBL" id="MU267597">
    <property type="protein sequence ID" value="KAH7915740.1"/>
    <property type="molecule type" value="Genomic_DNA"/>
</dbReference>
<proteinExistence type="predicted"/>
<accession>A0ACB8AR92</accession>
<evidence type="ECO:0000313" key="2">
    <source>
        <dbReference type="Proteomes" id="UP000790377"/>
    </source>
</evidence>
<organism evidence="1 2">
    <name type="scientific">Hygrophoropsis aurantiaca</name>
    <dbReference type="NCBI Taxonomy" id="72124"/>
    <lineage>
        <taxon>Eukaryota</taxon>
        <taxon>Fungi</taxon>
        <taxon>Dikarya</taxon>
        <taxon>Basidiomycota</taxon>
        <taxon>Agaricomycotina</taxon>
        <taxon>Agaricomycetes</taxon>
        <taxon>Agaricomycetidae</taxon>
        <taxon>Boletales</taxon>
        <taxon>Coniophorineae</taxon>
        <taxon>Hygrophoropsidaceae</taxon>
        <taxon>Hygrophoropsis</taxon>
    </lineage>
</organism>
<reference evidence="1" key="1">
    <citation type="journal article" date="2021" name="New Phytol.">
        <title>Evolutionary innovations through gain and loss of genes in the ectomycorrhizal Boletales.</title>
        <authorList>
            <person name="Wu G."/>
            <person name="Miyauchi S."/>
            <person name="Morin E."/>
            <person name="Kuo A."/>
            <person name="Drula E."/>
            <person name="Varga T."/>
            <person name="Kohler A."/>
            <person name="Feng B."/>
            <person name="Cao Y."/>
            <person name="Lipzen A."/>
            <person name="Daum C."/>
            <person name="Hundley H."/>
            <person name="Pangilinan J."/>
            <person name="Johnson J."/>
            <person name="Barry K."/>
            <person name="LaButti K."/>
            <person name="Ng V."/>
            <person name="Ahrendt S."/>
            <person name="Min B."/>
            <person name="Choi I.G."/>
            <person name="Park H."/>
            <person name="Plett J.M."/>
            <person name="Magnuson J."/>
            <person name="Spatafora J.W."/>
            <person name="Nagy L.G."/>
            <person name="Henrissat B."/>
            <person name="Grigoriev I.V."/>
            <person name="Yang Z.L."/>
            <person name="Xu J."/>
            <person name="Martin F.M."/>
        </authorList>
    </citation>
    <scope>NUCLEOTIDE SEQUENCE</scope>
    <source>
        <strain evidence="1">ATCC 28755</strain>
    </source>
</reference>
<protein>
    <submittedName>
        <fullName evidence="1">Uncharacterized protein</fullName>
    </submittedName>
</protein>
<name>A0ACB8AR92_9AGAM</name>
<keyword evidence="2" id="KW-1185">Reference proteome</keyword>
<comment type="caution">
    <text evidence="1">The sequence shown here is derived from an EMBL/GenBank/DDBJ whole genome shotgun (WGS) entry which is preliminary data.</text>
</comment>
<evidence type="ECO:0000313" key="1">
    <source>
        <dbReference type="EMBL" id="KAH7915740.1"/>
    </source>
</evidence>
<sequence length="261" mass="30047">MFSFIIQMALFMLLLCHENAANTEIINFMATEEPKVALPSVLVGNWTTLHYAHNERQWTLQPALIDTNLKQVCEPDYDSVSPENSPFLCPHEVWVTLNLDDQSWRAYSRFTLRLSWPASSPADYQIDIHTPKSLSTYLSRWQNNWTHHNAFFGTADVSHSSSTVTRQKYARIRVVDTGVFTPAPHLQSQDYVVKPVSFIIILEQLYLGFLPASFLPTVCFLVPVLLAAAMIAPYLIRYLDRFVRQAREELEQSRALLEKKR</sequence>
<gene>
    <name evidence="1" type="ORF">BJ138DRAFT_1169765</name>
</gene>
<dbReference type="Proteomes" id="UP000790377">
    <property type="component" value="Unassembled WGS sequence"/>
</dbReference>